<dbReference type="PIRSF" id="PIRSF002741">
    <property type="entry name" value="MppA"/>
    <property type="match status" value="1"/>
</dbReference>
<evidence type="ECO:0000256" key="3">
    <source>
        <dbReference type="ARBA" id="ARBA00022729"/>
    </source>
</evidence>
<dbReference type="Gene3D" id="3.10.105.10">
    <property type="entry name" value="Dipeptide-binding Protein, Domain 3"/>
    <property type="match status" value="1"/>
</dbReference>
<dbReference type="Pfam" id="PF00496">
    <property type="entry name" value="SBP_bac_5"/>
    <property type="match status" value="1"/>
</dbReference>
<dbReference type="PANTHER" id="PTHR30290">
    <property type="entry name" value="PERIPLASMIC BINDING COMPONENT OF ABC TRANSPORTER"/>
    <property type="match status" value="1"/>
</dbReference>
<dbReference type="PANTHER" id="PTHR30290:SF9">
    <property type="entry name" value="OLIGOPEPTIDE-BINDING PROTEIN APPA"/>
    <property type="match status" value="1"/>
</dbReference>
<dbReference type="EMBL" id="QQXL01000001">
    <property type="protein sequence ID" value="RKW71898.1"/>
    <property type="molecule type" value="Genomic_DNA"/>
</dbReference>
<evidence type="ECO:0000256" key="2">
    <source>
        <dbReference type="ARBA" id="ARBA00022448"/>
    </source>
</evidence>
<keyword evidence="7" id="KW-1185">Reference proteome</keyword>
<dbReference type="GO" id="GO:1904680">
    <property type="term" value="F:peptide transmembrane transporter activity"/>
    <property type="evidence" value="ECO:0007669"/>
    <property type="project" value="TreeGrafter"/>
</dbReference>
<dbReference type="GO" id="GO:0043190">
    <property type="term" value="C:ATP-binding cassette (ABC) transporter complex"/>
    <property type="evidence" value="ECO:0007669"/>
    <property type="project" value="InterPro"/>
</dbReference>
<evidence type="ECO:0000259" key="5">
    <source>
        <dbReference type="Pfam" id="PF00496"/>
    </source>
</evidence>
<accession>A0A496PMY9</accession>
<dbReference type="Gene3D" id="3.90.76.10">
    <property type="entry name" value="Dipeptide-binding Protein, Domain 1"/>
    <property type="match status" value="1"/>
</dbReference>
<dbReference type="Gene3D" id="3.40.190.10">
    <property type="entry name" value="Periplasmic binding protein-like II"/>
    <property type="match status" value="2"/>
</dbReference>
<dbReference type="GO" id="GO:0042597">
    <property type="term" value="C:periplasmic space"/>
    <property type="evidence" value="ECO:0007669"/>
    <property type="project" value="UniProtKB-ARBA"/>
</dbReference>
<gene>
    <name evidence="6" type="ORF">DWQ67_03450</name>
</gene>
<comment type="similarity">
    <text evidence="1">Belongs to the bacterial solute-binding protein 5 family.</text>
</comment>
<evidence type="ECO:0000256" key="1">
    <source>
        <dbReference type="ARBA" id="ARBA00005695"/>
    </source>
</evidence>
<evidence type="ECO:0000313" key="6">
    <source>
        <dbReference type="EMBL" id="RKW71898.1"/>
    </source>
</evidence>
<evidence type="ECO:0000313" key="7">
    <source>
        <dbReference type="Proteomes" id="UP000273119"/>
    </source>
</evidence>
<protein>
    <recommendedName>
        <fullName evidence="5">Solute-binding protein family 5 domain-containing protein</fullName>
    </recommendedName>
</protein>
<name>A0A496PMY9_9MICC</name>
<dbReference type="Proteomes" id="UP000273119">
    <property type="component" value="Unassembled WGS sequence"/>
</dbReference>
<dbReference type="InterPro" id="IPR030678">
    <property type="entry name" value="Peptide/Ni-bd"/>
</dbReference>
<reference evidence="6 7" key="1">
    <citation type="submission" date="2018-07" db="EMBL/GenBank/DDBJ databases">
        <title>Arthrobacter sp. nov., isolated from raw cow's milk with high bacterial count.</title>
        <authorList>
            <person name="Hahne J."/>
            <person name="Isele D."/>
            <person name="Lipski A."/>
        </authorList>
    </citation>
    <scope>NUCLEOTIDE SEQUENCE [LARGE SCALE GENOMIC DNA]</scope>
    <source>
        <strain evidence="6 7">JZ R-183</strain>
    </source>
</reference>
<comment type="caution">
    <text evidence="6">The sequence shown here is derived from an EMBL/GenBank/DDBJ whole genome shotgun (WGS) entry which is preliminary data.</text>
</comment>
<dbReference type="AlphaFoldDB" id="A0A496PMY9"/>
<feature type="domain" description="Solute-binding protein family 5" evidence="5">
    <location>
        <begin position="100"/>
        <end position="534"/>
    </location>
</feature>
<keyword evidence="2" id="KW-0813">Transport</keyword>
<dbReference type="GO" id="GO:0015833">
    <property type="term" value="P:peptide transport"/>
    <property type="evidence" value="ECO:0007669"/>
    <property type="project" value="TreeGrafter"/>
</dbReference>
<dbReference type="InterPro" id="IPR000914">
    <property type="entry name" value="SBP_5_dom"/>
</dbReference>
<organism evidence="6 7">
    <name type="scientific">Galactobacter caseinivorans</name>
    <dbReference type="NCBI Taxonomy" id="2676123"/>
    <lineage>
        <taxon>Bacteria</taxon>
        <taxon>Bacillati</taxon>
        <taxon>Actinomycetota</taxon>
        <taxon>Actinomycetes</taxon>
        <taxon>Micrococcales</taxon>
        <taxon>Micrococcaceae</taxon>
        <taxon>Galactobacter</taxon>
    </lineage>
</organism>
<sequence>MHAVSRRKTRMQLPGTNLSRRAVLGGSLGALGVLLAGCTPAQPDPNNTGGNGGSGRLLSLQTPASSGSWDPVIGSDLESQRITRQVYDRLVGIDAQTGNPAPSLAESWTVSEDGLSYEFVLRQGITFSDDTPFNADAVVANVNRWKALGSVKEYDAAAISTLLDAVEDSKESTPTPTKQSPSPSPSQTPQSSGPSQEPTTQDDATTSRPEDAAGLPQVKGGDPLDNQLSDVETALISAAAPDERTVRLTLRRPITPLLRALTHPAFSIVSPQALKEADALRGLAKKDTLRRGAVGTGPFTAATDGETVVLTARHGHFSGEIAVDQIRLTPTPRVSRRVWDLEAQKSDGFDLVTVDVLKELVLSAVQVPPRDPFSVTYLGLNRSNKWLADDRVRRALAHAIDRNALLDLFLSSSKAASSPLAPSLGIEDPGTSYPFDPEKARRLLADAKYTGQKIPFLFPTDVARPYLPLPERLFSKLSGMLSTVGITVEPVAVKWDDGYFTAVRTGRHAGLHLLGIQGTYRDPENFLGPLFSRTTEQLDYDSPEVRRRLRVARALPEGESRQQAYADIVELLTVDLPLIPLVYPISSLALGPRILEYPVSPVLDEPLARVRLA</sequence>
<evidence type="ECO:0000256" key="4">
    <source>
        <dbReference type="SAM" id="MobiDB-lite"/>
    </source>
</evidence>
<proteinExistence type="inferred from homology"/>
<dbReference type="InterPro" id="IPR039424">
    <property type="entry name" value="SBP_5"/>
</dbReference>
<dbReference type="SUPFAM" id="SSF53850">
    <property type="entry name" value="Periplasmic binding protein-like II"/>
    <property type="match status" value="1"/>
</dbReference>
<feature type="compositionally biased region" description="Low complexity" evidence="4">
    <location>
        <begin position="172"/>
        <end position="201"/>
    </location>
</feature>
<keyword evidence="3" id="KW-0732">Signal</keyword>
<feature type="region of interest" description="Disordered" evidence="4">
    <location>
        <begin position="167"/>
        <end position="226"/>
    </location>
</feature>